<dbReference type="GO" id="GO:0022857">
    <property type="term" value="F:transmembrane transporter activity"/>
    <property type="evidence" value="ECO:0007669"/>
    <property type="project" value="InterPro"/>
</dbReference>
<evidence type="ECO:0000256" key="3">
    <source>
        <dbReference type="SAM" id="Phobius"/>
    </source>
</evidence>
<keyword evidence="3" id="KW-1133">Transmembrane helix</keyword>
<dbReference type="SUPFAM" id="SSF103473">
    <property type="entry name" value="MFS general substrate transporter"/>
    <property type="match status" value="1"/>
</dbReference>
<name>A0A0F8VH71_9EURO</name>
<feature type="transmembrane region" description="Helical" evidence="3">
    <location>
        <begin position="226"/>
        <end position="245"/>
    </location>
</feature>
<dbReference type="Pfam" id="PF07690">
    <property type="entry name" value="MFS_1"/>
    <property type="match status" value="1"/>
</dbReference>
<keyword evidence="3" id="KW-0812">Transmembrane</keyword>
<dbReference type="AlphaFoldDB" id="A0A0F8VH71"/>
<dbReference type="PANTHER" id="PTHR43702">
    <property type="entry name" value="L-FUCOSE-PROTON SYMPORTER"/>
    <property type="match status" value="1"/>
</dbReference>
<dbReference type="VEuPathDB" id="FungiDB:P175DRAFT_0554891"/>
<dbReference type="PANTHER" id="PTHR43702:SF5">
    <property type="entry name" value="MAJOR FACILITATOR SUPERFAMILY (MFS) PROFILE DOMAIN-CONTAINING PROTEIN"/>
    <property type="match status" value="1"/>
</dbReference>
<evidence type="ECO:0000313" key="4">
    <source>
        <dbReference type="EMBL" id="KKK22466.1"/>
    </source>
</evidence>
<feature type="transmembrane region" description="Helical" evidence="3">
    <location>
        <begin position="367"/>
        <end position="385"/>
    </location>
</feature>
<sequence>MFTASQYILPRSASLPSLAGIRRLLRASTKMGLYKRKITIRDDTVTSAVSLTLRQSLLPNALVTILFFLWGFAYGLLDVLNSHFQSTLHISASRSSGLQASYFGAYFICPLTISGLLVRRFGFRVTFMTGLAVLAVGCLLFWPSGVKKSFGGFCGSMFVVGAGLSTLETAADPFLSICGPPRYSEIRLNLAQAVQGVGTFVAPLLASRVFFAHTVNTEQGLKNVQWVYLGVACFVALLIILFFLAPFPEITDADQQALENMITEQGQETAPLRKQYNLFLGVWSQFCYVGAQVALAGYFINFAQEAGYTAAKASDLLAVAQGLYAFNRFLAAGLMMMKTFKPRYMLTVYLLLCFIFSVIAMNTRGKASVVFTILCCFATIFTLALRGLGRHTKIGGSFLVAAISGGTVFPPMMGAIVTNKNAHWAMGIPMMGYILALIFPIYVNIFQKDTMDLHRSTALNVDMTVGKEVGLEGGHSKHVDNSRT</sequence>
<gene>
    <name evidence="4" type="ORF">AOCH_006873</name>
</gene>
<dbReference type="OrthoDB" id="546893at2759"/>
<feature type="transmembrane region" description="Helical" evidence="3">
    <location>
        <begin position="344"/>
        <end position="361"/>
    </location>
</feature>
<dbReference type="GO" id="GO:0005886">
    <property type="term" value="C:plasma membrane"/>
    <property type="evidence" value="ECO:0007669"/>
    <property type="project" value="UniProtKB-SubCell"/>
</dbReference>
<keyword evidence="3" id="KW-0472">Membrane</keyword>
<evidence type="ECO:0000313" key="5">
    <source>
        <dbReference type="Proteomes" id="UP000034947"/>
    </source>
</evidence>
<feature type="transmembrane region" description="Helical" evidence="3">
    <location>
        <begin position="424"/>
        <end position="445"/>
    </location>
</feature>
<protein>
    <submittedName>
        <fullName evidence="4">MFS transporter, FHS family, L-fucose permease</fullName>
    </submittedName>
</protein>
<keyword evidence="2" id="KW-1003">Cell membrane</keyword>
<evidence type="ECO:0000256" key="1">
    <source>
        <dbReference type="ARBA" id="ARBA00004429"/>
    </source>
</evidence>
<feature type="transmembrane region" description="Helical" evidence="3">
    <location>
        <begin position="188"/>
        <end position="206"/>
    </location>
</feature>
<accession>A0A0F8VH71</accession>
<feature type="transmembrane region" description="Helical" evidence="3">
    <location>
        <begin position="278"/>
        <end position="300"/>
    </location>
</feature>
<dbReference type="Gene3D" id="1.20.1250.20">
    <property type="entry name" value="MFS general substrate transporter like domains"/>
    <property type="match status" value="2"/>
</dbReference>
<keyword evidence="5" id="KW-1185">Reference proteome</keyword>
<dbReference type="InterPro" id="IPR036259">
    <property type="entry name" value="MFS_trans_sf"/>
</dbReference>
<feature type="transmembrane region" description="Helical" evidence="3">
    <location>
        <begin position="57"/>
        <end position="77"/>
    </location>
</feature>
<dbReference type="EMBL" id="JYKN01000915">
    <property type="protein sequence ID" value="KKK22466.1"/>
    <property type="molecule type" value="Genomic_DNA"/>
</dbReference>
<proteinExistence type="predicted"/>
<comment type="subcellular location">
    <subcellularLocation>
        <location evidence="1">Cell inner membrane</location>
        <topology evidence="1">Multi-pass membrane protein</topology>
    </subcellularLocation>
</comment>
<organism evidence="4 5">
    <name type="scientific">Aspergillus ochraceoroseus</name>
    <dbReference type="NCBI Taxonomy" id="138278"/>
    <lineage>
        <taxon>Eukaryota</taxon>
        <taxon>Fungi</taxon>
        <taxon>Dikarya</taxon>
        <taxon>Ascomycota</taxon>
        <taxon>Pezizomycotina</taxon>
        <taxon>Eurotiomycetes</taxon>
        <taxon>Eurotiomycetidae</taxon>
        <taxon>Eurotiales</taxon>
        <taxon>Aspergillaceae</taxon>
        <taxon>Aspergillus</taxon>
        <taxon>Aspergillus subgen. Nidulantes</taxon>
    </lineage>
</organism>
<dbReference type="InterPro" id="IPR011701">
    <property type="entry name" value="MFS"/>
</dbReference>
<feature type="transmembrane region" description="Helical" evidence="3">
    <location>
        <begin position="97"/>
        <end position="118"/>
    </location>
</feature>
<comment type="caution">
    <text evidence="4">The sequence shown here is derived from an EMBL/GenBank/DDBJ whole genome shotgun (WGS) entry which is preliminary data.</text>
</comment>
<dbReference type="Proteomes" id="UP000034947">
    <property type="component" value="Unassembled WGS sequence"/>
</dbReference>
<reference evidence="4 5" key="1">
    <citation type="submission" date="2015-02" db="EMBL/GenBank/DDBJ databases">
        <title>Draft Genome Sequences of Two Closely-Related Aflatoxigenic Aspergillus Species Obtained from the Cote d'Ivoire.</title>
        <authorList>
            <person name="Moore G.G."/>
            <person name="Beltz S.B."/>
            <person name="Mack B.M."/>
        </authorList>
    </citation>
    <scope>NUCLEOTIDE SEQUENCE [LARGE SCALE GENOMIC DNA]</scope>
    <source>
        <strain evidence="4 5">SRRC1432</strain>
    </source>
</reference>
<dbReference type="InterPro" id="IPR050375">
    <property type="entry name" value="MFS_TsgA-like"/>
</dbReference>
<feature type="transmembrane region" description="Helical" evidence="3">
    <location>
        <begin position="397"/>
        <end position="418"/>
    </location>
</feature>
<feature type="transmembrane region" description="Helical" evidence="3">
    <location>
        <begin position="125"/>
        <end position="143"/>
    </location>
</feature>
<evidence type="ECO:0000256" key="2">
    <source>
        <dbReference type="ARBA" id="ARBA00022475"/>
    </source>
</evidence>